<sequence length="207" mass="22133">MAYGKLCCFLLLTLGILAAIIAPTIILTSKPSQARCRERGYLHGAVAADSKACSDIGRDVLKKQGSAVDAAIAALICTSVINPQSMGLGGGVIFTIYNATTGKIEVINARETLPKSVEESLLSHCNASYSTLGHGKHISEPRTPTGWGLEKAREWIKGERKGMRFEVSQPNPPALCFCVKLKLPLDCMLTVGRECVCLLLYGILPSA</sequence>
<feature type="signal peptide" evidence="2">
    <location>
        <begin position="1"/>
        <end position="18"/>
    </location>
</feature>
<accession>A0A6I8P1Q9</accession>
<evidence type="ECO:0000313" key="3">
    <source>
        <dbReference type="Ensembl" id="ENSOANP00000046982.1"/>
    </source>
</evidence>
<dbReference type="Bgee" id="ENSOANG00000050975">
    <property type="expression patterns" value="Expressed in liver and 7 other cell types or tissues"/>
</dbReference>
<proteinExistence type="predicted"/>
<dbReference type="Pfam" id="PF01019">
    <property type="entry name" value="G_glu_transpept"/>
    <property type="match status" value="1"/>
</dbReference>
<dbReference type="GO" id="GO:0036374">
    <property type="term" value="F:glutathione hydrolase activity"/>
    <property type="evidence" value="ECO:0007669"/>
    <property type="project" value="InterPro"/>
</dbReference>
<evidence type="ECO:0000313" key="4">
    <source>
        <dbReference type="Proteomes" id="UP000002279"/>
    </source>
</evidence>
<reference evidence="3" key="2">
    <citation type="submission" date="2025-08" db="UniProtKB">
        <authorList>
            <consortium name="Ensembl"/>
        </authorList>
    </citation>
    <scope>IDENTIFICATION</scope>
    <source>
        <strain evidence="3">Glennie</strain>
    </source>
</reference>
<reference evidence="3" key="3">
    <citation type="submission" date="2025-09" db="UniProtKB">
        <authorList>
            <consortium name="Ensembl"/>
        </authorList>
    </citation>
    <scope>IDENTIFICATION</scope>
    <source>
        <strain evidence="3">Glennie</strain>
    </source>
</reference>
<dbReference type="InterPro" id="IPR000101">
    <property type="entry name" value="GGT_peptidase"/>
</dbReference>
<feature type="chain" id="PRO_5026083419" description="Gamma-glutamyltransferase 5" evidence="2">
    <location>
        <begin position="19"/>
        <end position="207"/>
    </location>
</feature>
<protein>
    <recommendedName>
        <fullName evidence="5">Gamma-glutamyltransferase 5</fullName>
    </recommendedName>
</protein>
<dbReference type="PANTHER" id="PTHR45027:SF2">
    <property type="entry name" value="GAMMA-GLUTAMYLTRANSFERASE 5"/>
    <property type="match status" value="1"/>
</dbReference>
<evidence type="ECO:0000256" key="1">
    <source>
        <dbReference type="PIRSR" id="PIRSR600101-2"/>
    </source>
</evidence>
<feature type="binding site" evidence="1">
    <location>
        <position position="110"/>
    </location>
    <ligand>
        <name>L-glutamate</name>
        <dbReference type="ChEBI" id="CHEBI:29985"/>
    </ligand>
</feature>
<dbReference type="InParanoid" id="A0A6I8P1Q9"/>
<dbReference type="AlphaFoldDB" id="A0A6I8P1Q9"/>
<dbReference type="PANTHER" id="PTHR45027">
    <property type="entry name" value="PUTATIVE GLUTATHIONE HYDROLASE LIGHT CHAIN"/>
    <property type="match status" value="1"/>
</dbReference>
<evidence type="ECO:0000256" key="2">
    <source>
        <dbReference type="SAM" id="SignalP"/>
    </source>
</evidence>
<organism evidence="3 4">
    <name type="scientific">Ornithorhynchus anatinus</name>
    <name type="common">Duckbill platypus</name>
    <dbReference type="NCBI Taxonomy" id="9258"/>
    <lineage>
        <taxon>Eukaryota</taxon>
        <taxon>Metazoa</taxon>
        <taxon>Chordata</taxon>
        <taxon>Craniata</taxon>
        <taxon>Vertebrata</taxon>
        <taxon>Euteleostomi</taxon>
        <taxon>Mammalia</taxon>
        <taxon>Monotremata</taxon>
        <taxon>Ornithorhynchidae</taxon>
        <taxon>Ornithorhynchus</taxon>
    </lineage>
</organism>
<dbReference type="GeneTree" id="ENSGT00940000155794"/>
<dbReference type="SUPFAM" id="SSF56235">
    <property type="entry name" value="N-terminal nucleophile aminohydrolases (Ntn hydrolases)"/>
    <property type="match status" value="1"/>
</dbReference>
<keyword evidence="4" id="KW-1185">Reference proteome</keyword>
<reference evidence="3 4" key="1">
    <citation type="journal article" date="2008" name="Nature">
        <title>Genome analysis of the platypus reveals unique signatures of evolution.</title>
        <authorList>
            <person name="Warren W.C."/>
            <person name="Hillier L.W."/>
            <person name="Marshall Graves J.A."/>
            <person name="Birney E."/>
            <person name="Ponting C.P."/>
            <person name="Grutzner F."/>
            <person name="Belov K."/>
            <person name="Miller W."/>
            <person name="Clarke L."/>
            <person name="Chinwalla A.T."/>
            <person name="Yang S.P."/>
            <person name="Heger A."/>
            <person name="Locke D.P."/>
            <person name="Miethke P."/>
            <person name="Waters P.D."/>
            <person name="Veyrunes F."/>
            <person name="Fulton L."/>
            <person name="Fulton B."/>
            <person name="Graves T."/>
            <person name="Wallis J."/>
            <person name="Puente X.S."/>
            <person name="Lopez-Otin C."/>
            <person name="Ordonez G.R."/>
            <person name="Eichler E.E."/>
            <person name="Chen L."/>
            <person name="Cheng Z."/>
            <person name="Deakin J.E."/>
            <person name="Alsop A."/>
            <person name="Thompson K."/>
            <person name="Kirby P."/>
            <person name="Papenfuss A.T."/>
            <person name="Wakefield M.J."/>
            <person name="Olender T."/>
            <person name="Lancet D."/>
            <person name="Huttley G.A."/>
            <person name="Smit A.F."/>
            <person name="Pask A."/>
            <person name="Temple-Smith P."/>
            <person name="Batzer M.A."/>
            <person name="Walker J.A."/>
            <person name="Konkel M.K."/>
            <person name="Harris R.S."/>
            <person name="Whittington C.M."/>
            <person name="Wong E.S."/>
            <person name="Gemmell N.J."/>
            <person name="Buschiazzo E."/>
            <person name="Vargas Jentzsch I.M."/>
            <person name="Merkel A."/>
            <person name="Schmitz J."/>
            <person name="Zemann A."/>
            <person name="Churakov G."/>
            <person name="Kriegs J.O."/>
            <person name="Brosius J."/>
            <person name="Murchison E.P."/>
            <person name="Sachidanandam R."/>
            <person name="Smith C."/>
            <person name="Hannon G.J."/>
            <person name="Tsend-Ayush E."/>
            <person name="McMillan D."/>
            <person name="Attenborough R."/>
            <person name="Rens W."/>
            <person name="Ferguson-Smith M."/>
            <person name="Lefevre C.M."/>
            <person name="Sharp J.A."/>
            <person name="Nicholas K.R."/>
            <person name="Ray D.A."/>
            <person name="Kube M."/>
            <person name="Reinhardt R."/>
            <person name="Pringle T.H."/>
            <person name="Taylor J."/>
            <person name="Jones R.C."/>
            <person name="Nixon B."/>
            <person name="Dacheux J.L."/>
            <person name="Niwa H."/>
            <person name="Sekita Y."/>
            <person name="Huang X."/>
            <person name="Stark A."/>
            <person name="Kheradpour P."/>
            <person name="Kellis M."/>
            <person name="Flicek P."/>
            <person name="Chen Y."/>
            <person name="Webber C."/>
            <person name="Hardison R."/>
            <person name="Nelson J."/>
            <person name="Hallsworth-Pepin K."/>
            <person name="Delehaunty K."/>
            <person name="Markovic C."/>
            <person name="Minx P."/>
            <person name="Feng Y."/>
            <person name="Kremitzki C."/>
            <person name="Mitreva M."/>
            <person name="Glasscock J."/>
            <person name="Wylie T."/>
            <person name="Wohldmann P."/>
            <person name="Thiru P."/>
            <person name="Nhan M.N."/>
            <person name="Pohl C.S."/>
            <person name="Smith S.M."/>
            <person name="Hou S."/>
            <person name="Nefedov M."/>
            <person name="de Jong P.J."/>
            <person name="Renfree M.B."/>
            <person name="Mardis E.R."/>
            <person name="Wilson R.K."/>
        </authorList>
    </citation>
    <scope>NUCLEOTIDE SEQUENCE [LARGE SCALE GENOMIC DNA]</scope>
    <source>
        <strain evidence="3 4">Glennie</strain>
    </source>
</reference>
<dbReference type="Proteomes" id="UP000002279">
    <property type="component" value="Chromosome 2"/>
</dbReference>
<dbReference type="Ensembl" id="ENSOANT00000073988.1">
    <property type="protein sequence ID" value="ENSOANP00000046982.1"/>
    <property type="gene ID" value="ENSOANG00000050975.1"/>
</dbReference>
<dbReference type="InterPro" id="IPR029055">
    <property type="entry name" value="Ntn_hydrolases_N"/>
</dbReference>
<dbReference type="GO" id="GO:0006751">
    <property type="term" value="P:glutathione catabolic process"/>
    <property type="evidence" value="ECO:0007669"/>
    <property type="project" value="InterPro"/>
</dbReference>
<evidence type="ECO:0008006" key="5">
    <source>
        <dbReference type="Google" id="ProtNLM"/>
    </source>
</evidence>
<name>A0A6I8P1Q9_ORNAN</name>
<keyword evidence="2" id="KW-0732">Signal</keyword>